<dbReference type="EC" id="1.1.99.14" evidence="6"/>
<keyword evidence="6" id="KW-0813">Transport</keyword>
<dbReference type="PANTHER" id="PTHR32479">
    <property type="entry name" value="GLYCOLATE OXIDASE IRON-SULFUR SUBUNIT"/>
    <property type="match status" value="1"/>
</dbReference>
<evidence type="ECO:0000256" key="2">
    <source>
        <dbReference type="ARBA" id="ARBA00022723"/>
    </source>
</evidence>
<proteinExistence type="predicted"/>
<feature type="domain" description="4Fe-4S ferredoxin-type" evidence="7">
    <location>
        <begin position="67"/>
        <end position="98"/>
    </location>
</feature>
<dbReference type="InterPro" id="IPR004017">
    <property type="entry name" value="Cys_rich_dom"/>
</dbReference>
<gene>
    <name evidence="8" type="primary">glcF-2</name>
    <name evidence="8" type="ORF">DESUT3_05930</name>
</gene>
<keyword evidence="3" id="KW-0677">Repeat</keyword>
<comment type="catalytic activity">
    <reaction evidence="6">
        <text>(R)-lactate + A = pyruvate + AH2</text>
        <dbReference type="Rhea" id="RHEA:15089"/>
        <dbReference type="ChEBI" id="CHEBI:13193"/>
        <dbReference type="ChEBI" id="CHEBI:15361"/>
        <dbReference type="ChEBI" id="CHEBI:16004"/>
        <dbReference type="ChEBI" id="CHEBI:17499"/>
    </reaction>
</comment>
<dbReference type="InterPro" id="IPR009051">
    <property type="entry name" value="Helical_ferredxn"/>
</dbReference>
<evidence type="ECO:0000313" key="8">
    <source>
        <dbReference type="EMBL" id="BCR03524.1"/>
    </source>
</evidence>
<keyword evidence="4 6" id="KW-0408">Iron</keyword>
<dbReference type="Pfam" id="PF13183">
    <property type="entry name" value="Fer4_8"/>
    <property type="match status" value="1"/>
</dbReference>
<keyword evidence="6" id="KW-0249">Electron transport</keyword>
<name>A0ABM9SDH1_9BACT</name>
<dbReference type="PANTHER" id="PTHR32479:SF17">
    <property type="entry name" value="GLYCOLATE OXIDASE IRON-SULFUR SUBUNIT"/>
    <property type="match status" value="1"/>
</dbReference>
<evidence type="ECO:0000256" key="3">
    <source>
        <dbReference type="ARBA" id="ARBA00022737"/>
    </source>
</evidence>
<reference evidence="8 9" key="2">
    <citation type="journal article" date="2021" name="Int. J. Syst. Evol. Microbiol.">
        <title>Isolation and Polyphasic Characterization of Desulfuromonas versatilis sp. Nov., an Electrogenic Bacteria Capable of Versatile Metabolism Isolated from a Graphene Oxide-Reducing Enrichment Culture.</title>
        <authorList>
            <person name="Xie L."/>
            <person name="Yoshida N."/>
            <person name="Ishii S."/>
            <person name="Meng L."/>
        </authorList>
    </citation>
    <scope>NUCLEOTIDE SEQUENCE [LARGE SCALE GENOMIC DNA]</scope>
    <source>
        <strain evidence="8 9">NIT-T3</strain>
    </source>
</reference>
<evidence type="ECO:0000256" key="5">
    <source>
        <dbReference type="ARBA" id="ARBA00023014"/>
    </source>
</evidence>
<dbReference type="Gene3D" id="1.10.1060.10">
    <property type="entry name" value="Alpha-helical ferredoxin"/>
    <property type="match status" value="1"/>
</dbReference>
<evidence type="ECO:0000313" key="9">
    <source>
        <dbReference type="Proteomes" id="UP001319827"/>
    </source>
</evidence>
<evidence type="ECO:0000256" key="6">
    <source>
        <dbReference type="PIRNR" id="PIRNR000139"/>
    </source>
</evidence>
<dbReference type="InterPro" id="IPR017900">
    <property type="entry name" value="4Fe4S_Fe_S_CS"/>
</dbReference>
<reference evidence="8 9" key="1">
    <citation type="journal article" date="2016" name="C (Basel)">
        <title>Selective Growth of and Electricity Production by Marine Exoelectrogenic Bacteria in Self-Aggregated Hydrogel of Microbially Reduced Graphene Oxide.</title>
        <authorList>
            <person name="Yoshida N."/>
            <person name="Goto Y."/>
            <person name="Miyata Y."/>
        </authorList>
    </citation>
    <scope>NUCLEOTIDE SEQUENCE [LARGE SCALE GENOMIC DNA]</scope>
    <source>
        <strain evidence="8 9">NIT-T3</strain>
    </source>
</reference>
<dbReference type="SUPFAM" id="SSF46548">
    <property type="entry name" value="alpha-helical ferredoxin"/>
    <property type="match status" value="1"/>
</dbReference>
<dbReference type="EMBL" id="AP024355">
    <property type="protein sequence ID" value="BCR03524.1"/>
    <property type="molecule type" value="Genomic_DNA"/>
</dbReference>
<dbReference type="PROSITE" id="PS00198">
    <property type="entry name" value="4FE4S_FER_1"/>
    <property type="match status" value="2"/>
</dbReference>
<accession>A0ABM9SDH1</accession>
<sequence>MSRTDDKDLKGNFKPQDAPHYDDVLQCMRCGFCLPTCPTYALTGRERSSPRGRVALARAVAEQKLEFTQAVKEESFFCLDCRACTTACPSGVRAGEVMEICRSQSHAFYPLGTAGKAFREFILQKMLPSPEKLETSMLPTRLYQRLGIQWLVRHSKVLKLGPGWMEKAEGMLPELDKPLRTQLPERIEAKGKKRGKVGFFLGCVMTLMYPGVSRQTVRVLVHQGFEVITPRNTKCCGAPHLSEGDRQTARELALFNLDLFLDQDVDYIVTDCAGCGASLKEYEELLEGQAEHAKLAKFRSKIRDITEFLAEVGLRTEGLKPVNKTVTYHEPCHLCHAQGVSAQPRKLLKQIPGVELREMAEASWCCGSAATWGLKYSEESQKVLDRKLGNVRATGAEALVTANPGCHLQLAWGVREAGMPQQVLHLMELLGEATPD</sequence>
<comment type="function">
    <text evidence="6">Component of a complex that catalyzes the oxidation of glycolate to glyoxylate.</text>
</comment>
<comment type="catalytic activity">
    <reaction evidence="6">
        <text>glycolate + A = glyoxylate + AH2</text>
        <dbReference type="Rhea" id="RHEA:21264"/>
        <dbReference type="ChEBI" id="CHEBI:13193"/>
        <dbReference type="ChEBI" id="CHEBI:17499"/>
        <dbReference type="ChEBI" id="CHEBI:29805"/>
        <dbReference type="ChEBI" id="CHEBI:36655"/>
        <dbReference type="EC" id="1.1.99.14"/>
    </reaction>
</comment>
<dbReference type="RefSeq" id="WP_225911605.1">
    <property type="nucleotide sequence ID" value="NZ_AP024355.1"/>
</dbReference>
<feature type="domain" description="4Fe-4S ferredoxin-type" evidence="7">
    <location>
        <begin position="17"/>
        <end position="47"/>
    </location>
</feature>
<dbReference type="InterPro" id="IPR012257">
    <property type="entry name" value="Glc_ox_4Fe-4S"/>
</dbReference>
<evidence type="ECO:0000256" key="4">
    <source>
        <dbReference type="ARBA" id="ARBA00023004"/>
    </source>
</evidence>
<dbReference type="PROSITE" id="PS51379">
    <property type="entry name" value="4FE4S_FER_2"/>
    <property type="match status" value="2"/>
</dbReference>
<keyword evidence="1 6" id="KW-0004">4Fe-4S</keyword>
<dbReference type="InterPro" id="IPR017896">
    <property type="entry name" value="4Fe4S_Fe-S-bd"/>
</dbReference>
<keyword evidence="5 6" id="KW-0411">Iron-sulfur</keyword>
<evidence type="ECO:0000259" key="7">
    <source>
        <dbReference type="PROSITE" id="PS51379"/>
    </source>
</evidence>
<dbReference type="PIRSF" id="PIRSF000139">
    <property type="entry name" value="Glc_ox_4Fe-4S"/>
    <property type="match status" value="1"/>
</dbReference>
<keyword evidence="2 6" id="KW-0479">Metal-binding</keyword>
<keyword evidence="9" id="KW-1185">Reference proteome</keyword>
<comment type="cofactor">
    <cofactor evidence="6">
        <name>[4Fe-4S] cluster</name>
        <dbReference type="ChEBI" id="CHEBI:49883"/>
    </cofactor>
    <text evidence="6">Binds 2 [4Fe-4S] clusters.</text>
</comment>
<dbReference type="Pfam" id="PF02754">
    <property type="entry name" value="CCG"/>
    <property type="match status" value="2"/>
</dbReference>
<protein>
    <recommendedName>
        <fullName evidence="6">Glycolate oxidase iron-sulfur subunit</fullName>
        <ecNumber evidence="6">1.1.99.14</ecNumber>
    </recommendedName>
</protein>
<organism evidence="8 9">
    <name type="scientific">Desulfuromonas versatilis</name>
    <dbReference type="NCBI Taxonomy" id="2802975"/>
    <lineage>
        <taxon>Bacteria</taxon>
        <taxon>Pseudomonadati</taxon>
        <taxon>Thermodesulfobacteriota</taxon>
        <taxon>Desulfuromonadia</taxon>
        <taxon>Desulfuromonadales</taxon>
        <taxon>Desulfuromonadaceae</taxon>
        <taxon>Desulfuromonas</taxon>
    </lineage>
</organism>
<dbReference type="Proteomes" id="UP001319827">
    <property type="component" value="Chromosome"/>
</dbReference>
<evidence type="ECO:0000256" key="1">
    <source>
        <dbReference type="ARBA" id="ARBA00022485"/>
    </source>
</evidence>